<evidence type="ECO:0000313" key="4">
    <source>
        <dbReference type="Proteomes" id="UP000001419"/>
    </source>
</evidence>
<proteinExistence type="predicted"/>
<reference evidence="4" key="3">
    <citation type="journal article" date="2017" name="Genome Announc.">
        <title>Updated reference genome sequence and annotation of Mycobacterium bovis AF2122/97.</title>
        <authorList>
            <person name="Malone K.M."/>
            <person name="Farrell D."/>
            <person name="Stuber T.P."/>
            <person name="Schubert O.T."/>
            <person name="Aebersold R."/>
            <person name="Robbe-Austerman S."/>
            <person name="Gordon S.V."/>
        </authorList>
    </citation>
    <scope>NUCLEOTIDE SEQUENCE [LARGE SCALE GENOMIC DNA]</scope>
    <source>
        <strain evidence="4">ATCC BAA-935 / AF2122/97</strain>
    </source>
</reference>
<dbReference type="Proteomes" id="UP000001419">
    <property type="component" value="Chromosome"/>
</dbReference>
<keyword evidence="2" id="KW-0449">Lipoprotein</keyword>
<dbReference type="KEGG" id="mbo:BQ2027_MB0609"/>
<reference evidence="3" key="5">
    <citation type="submission" date="2020-04" db="EMBL/GenBank/DDBJ databases">
        <authorList>
            <person name="Malone M K."/>
            <person name="Farrell D."/>
            <person name="Malone K."/>
        </authorList>
    </citation>
    <scope>NUCLEOTIDE SEQUENCE</scope>
    <source>
        <strain evidence="3">AF2122/97</strain>
    </source>
</reference>
<dbReference type="PANTHER" id="PTHR33371">
    <property type="entry name" value="INTERMEMBRANE PHOSPHOLIPID TRANSPORT SYSTEM BINDING PROTEIN MLAD-RELATED"/>
    <property type="match status" value="1"/>
</dbReference>
<dbReference type="Pfam" id="PF02470">
    <property type="entry name" value="MlaD"/>
    <property type="match status" value="1"/>
</dbReference>
<evidence type="ECO:0000313" key="3">
    <source>
        <dbReference type="EMBL" id="CAB5248318.1"/>
    </source>
</evidence>
<dbReference type="InterPro" id="IPR052336">
    <property type="entry name" value="MlaD_Phospholipid_Transporter"/>
</dbReference>
<protein>
    <submittedName>
        <fullName evidence="2">POSSIBLE MCE-FAMILY LIPOPROTEIN LPRL (MCE-FAMILY LIPOPROTEIN MCE2E)</fullName>
    </submittedName>
</protein>
<dbReference type="GO" id="GO:0005576">
    <property type="term" value="C:extracellular region"/>
    <property type="evidence" value="ECO:0007669"/>
    <property type="project" value="TreeGrafter"/>
</dbReference>
<reference evidence="2" key="4">
    <citation type="submission" date="2020-02" db="EMBL/GenBank/DDBJ databases">
        <authorList>
            <person name="Farrell D."/>
            <person name="Gordon V S."/>
        </authorList>
    </citation>
    <scope>NUCLEOTIDE SEQUENCE</scope>
    <source>
        <strain evidence="2">AF2122/97</strain>
    </source>
</reference>
<reference evidence="3" key="2">
    <citation type="submission" date="2016-12" db="EMBL/GenBank/DDBJ databases">
        <authorList>
            <person name="Malone K.M."/>
        </authorList>
    </citation>
    <scope>NUCLEOTIDE SEQUENCE</scope>
    <source>
        <strain evidence="3">AF2122/97</strain>
    </source>
</reference>
<dbReference type="EMBL" id="LR777660">
    <property type="protein sequence ID" value="CAB0184835.1"/>
    <property type="molecule type" value="Genomic_DNA"/>
</dbReference>
<gene>
    <name evidence="2" type="primary">lprL</name>
    <name evidence="2" type="ordered locus">BQ2027_MB0609</name>
</gene>
<evidence type="ECO:0000313" key="2">
    <source>
        <dbReference type="EMBL" id="CAB0184835.1"/>
    </source>
</evidence>
<dbReference type="EMBL" id="LT708304">
    <property type="protein sequence ID" value="CAB5248318.1"/>
    <property type="molecule type" value="Genomic_DNA"/>
</dbReference>
<reference evidence="4" key="1">
    <citation type="journal article" date="2003" name="Proc. Natl. Acad. Sci. U.S.A.">
        <title>The complete genome sequence of Mycobacterium bovis.</title>
        <authorList>
            <person name="Garnier T."/>
            <person name="Eiglmeier K."/>
            <person name="Camus J.-C."/>
            <person name="Medina N."/>
            <person name="Mansoor H."/>
            <person name="Pryor M."/>
            <person name="Duthoy S."/>
            <person name="Grondin S."/>
            <person name="Lacroix C."/>
            <person name="Monsempe C."/>
            <person name="Simon S."/>
            <person name="Harris B."/>
            <person name="Atkin R."/>
            <person name="Doggett J."/>
            <person name="Mayes R."/>
            <person name="Keating L."/>
            <person name="Wheeler P.R."/>
            <person name="Parkhill J."/>
            <person name="Barrell B.G."/>
            <person name="Cole S.T."/>
            <person name="Gordon S.V."/>
            <person name="Hewinson R.G."/>
        </authorList>
    </citation>
    <scope>NUCLEOTIDE SEQUENCE [LARGE SCALE GENOMIC DNA]</scope>
    <source>
        <strain evidence="4">ATCC BAA-935 / AF2122/97</strain>
    </source>
</reference>
<sequence>MRCGVSAGSANGKPNRWTLRCGVSAGHRGSVFLLAVLLAPVVLTSCTWRGIANVPLPVGRGMGPDRMTIYVQMPDTLALNTNSRVRVADVWVGTVRDISLRNWIATLTLELEPTVRLPANATAKIGQTSLLGTQHVELAAPPIPSPQPLKSGDTIGLKNSSAYPTVERTLASVALILTGGGIVNLDVI</sequence>
<dbReference type="NCBIfam" id="TIGR00996">
    <property type="entry name" value="Mtu_fam_mce"/>
    <property type="match status" value="1"/>
</dbReference>
<dbReference type="AlphaFoldDB" id="A0A679LC91"/>
<evidence type="ECO:0000259" key="1">
    <source>
        <dbReference type="Pfam" id="PF02470"/>
    </source>
</evidence>
<feature type="domain" description="Mce/MlaD" evidence="1">
    <location>
        <begin position="68"/>
        <end position="139"/>
    </location>
</feature>
<name>A0A679LC91_MYCBO</name>
<dbReference type="InterPro" id="IPR005693">
    <property type="entry name" value="Mce"/>
</dbReference>
<dbReference type="InterPro" id="IPR003399">
    <property type="entry name" value="Mce/MlaD"/>
</dbReference>
<dbReference type="PANTHER" id="PTHR33371:SF15">
    <property type="entry name" value="LIPOPROTEIN LPRN"/>
    <property type="match status" value="1"/>
</dbReference>
<keyword evidence="4" id="KW-1185">Reference proteome</keyword>
<accession>A0A679LC91</accession>
<organism evidence="2">
    <name type="scientific">Mycobacterium bovis (strain ATCC BAA-935 / AF2122/97)</name>
    <dbReference type="NCBI Taxonomy" id="233413"/>
    <lineage>
        <taxon>Bacteria</taxon>
        <taxon>Bacillati</taxon>
        <taxon>Actinomycetota</taxon>
        <taxon>Actinomycetes</taxon>
        <taxon>Mycobacteriales</taxon>
        <taxon>Mycobacteriaceae</taxon>
        <taxon>Mycobacterium</taxon>
        <taxon>Mycobacterium tuberculosis complex</taxon>
    </lineage>
</organism>